<gene>
    <name evidence="1" type="ORF">CSP5_0943</name>
</gene>
<sequence>MFKIFALNKDQRSLIDKILSDDIMGRQTIVQKDGSTLGYDEKIILVVEGQAEIFSRLDSLLENKVKPLSEKDASVVYKKIKDEEEAAESGVGFLFGP</sequence>
<reference evidence="1 2" key="1">
    <citation type="submission" date="2016-04" db="EMBL/GenBank/DDBJ databases">
        <authorList>
            <person name="Evans L.H."/>
            <person name="Alamgir A."/>
            <person name="Owens N."/>
            <person name="Weber N.D."/>
            <person name="Virtaneva K."/>
            <person name="Barbian K."/>
            <person name="Babar A."/>
            <person name="Rosenke K."/>
        </authorList>
    </citation>
    <scope>NUCLEOTIDE SEQUENCE [LARGE SCALE GENOMIC DNA]</scope>
    <source>
        <strain evidence="2">S5(T) (JCM 30642 \VKM B-2941)</strain>
    </source>
</reference>
<organism evidence="1 2">
    <name type="scientific">Cuniculiplasma divulgatum</name>
    <dbReference type="NCBI Taxonomy" id="1673428"/>
    <lineage>
        <taxon>Archaea</taxon>
        <taxon>Methanobacteriati</taxon>
        <taxon>Thermoplasmatota</taxon>
        <taxon>Thermoplasmata</taxon>
        <taxon>Thermoplasmatales</taxon>
        <taxon>Cuniculiplasmataceae</taxon>
        <taxon>Cuniculiplasma</taxon>
    </lineage>
</organism>
<evidence type="ECO:0000313" key="1">
    <source>
        <dbReference type="EMBL" id="SIM59568.1"/>
    </source>
</evidence>
<name>A0A1N5UH58_9ARCH</name>
<proteinExistence type="predicted"/>
<dbReference type="RefSeq" id="WP_021788739.1">
    <property type="nucleotide sequence ID" value="NZ_LT671858.1"/>
</dbReference>
<dbReference type="Proteomes" id="UP000195607">
    <property type="component" value="Chromosome I"/>
</dbReference>
<accession>A0A1N5UH58</accession>
<dbReference type="EMBL" id="LT671858">
    <property type="protein sequence ID" value="SIM59568.1"/>
    <property type="molecule type" value="Genomic_DNA"/>
</dbReference>
<dbReference type="AlphaFoldDB" id="A0A1N5UH58"/>
<evidence type="ECO:0000313" key="2">
    <source>
        <dbReference type="Proteomes" id="UP000195607"/>
    </source>
</evidence>
<dbReference type="GeneID" id="41588212"/>
<protein>
    <submittedName>
        <fullName evidence="1">Uncharacterized protein</fullName>
    </submittedName>
</protein>